<feature type="compositionally biased region" description="Basic and acidic residues" evidence="1">
    <location>
        <begin position="618"/>
        <end position="644"/>
    </location>
</feature>
<accession>A0A0H2S6D2</accession>
<feature type="compositionally biased region" description="Polar residues" evidence="1">
    <location>
        <begin position="398"/>
        <end position="407"/>
    </location>
</feature>
<feature type="region of interest" description="Disordered" evidence="1">
    <location>
        <begin position="611"/>
        <end position="718"/>
    </location>
</feature>
<feature type="region of interest" description="Disordered" evidence="1">
    <location>
        <begin position="117"/>
        <end position="279"/>
    </location>
</feature>
<feature type="compositionally biased region" description="Basic and acidic residues" evidence="1">
    <location>
        <begin position="218"/>
        <end position="230"/>
    </location>
</feature>
<organism evidence="2 3">
    <name type="scientific">Schizopora paradoxa</name>
    <dbReference type="NCBI Taxonomy" id="27342"/>
    <lineage>
        <taxon>Eukaryota</taxon>
        <taxon>Fungi</taxon>
        <taxon>Dikarya</taxon>
        <taxon>Basidiomycota</taxon>
        <taxon>Agaricomycotina</taxon>
        <taxon>Agaricomycetes</taxon>
        <taxon>Hymenochaetales</taxon>
        <taxon>Schizoporaceae</taxon>
        <taxon>Schizopora</taxon>
    </lineage>
</organism>
<dbReference type="EMBL" id="KQ085884">
    <property type="protein sequence ID" value="KLO19802.1"/>
    <property type="molecule type" value="Genomic_DNA"/>
</dbReference>
<evidence type="ECO:0000256" key="1">
    <source>
        <dbReference type="SAM" id="MobiDB-lite"/>
    </source>
</evidence>
<feature type="compositionally biased region" description="Polar residues" evidence="1">
    <location>
        <begin position="117"/>
        <end position="135"/>
    </location>
</feature>
<feature type="compositionally biased region" description="Basic residues" evidence="1">
    <location>
        <begin position="178"/>
        <end position="192"/>
    </location>
</feature>
<name>A0A0H2S6D2_9AGAM</name>
<sequence>MLSAHHRAASENVVTSGYYPTSPPAFSPLSSFAAAQETLDEQPSQQHSQSHSGSGKVRRPSISSAINWLSNAPTIQHMRGAQSVVISAPSIDGVERFGELGKGATIVRTPAEALRQMGSNNNSTEFPSPLSQTASKPLHTHAPSPSLPVNPIPLPGRDYFDEHSPYAPTRTNTSVSNHSHHAGTPAKHKRTGSRAVVATIPESELPPLPQSPMLGPRDGLRSRGSSEARRSGGSGEDSGSARTSSSGGRRHAPQPSSGHLQAPPLPSAPSPNSSPMQMSLKLREDSASGRLVPFQGFSTTVPLTPGGYSQYAMRRSPAPPPLPMDLLLAAAPQPAFDAMLMAPLPSDLHKTDTSKVIVILETSTGSQKTTLQTLIARPSHLAAHLVGLYHSTATKVPTSTSATTLNQKSKKSSRSSRSGAGEDVASVYSERSEFSDSDEENGGGFDAVARDHINARKQKKAAKSMSPPAIHIFMDRPSAPYAHVLSYLRTPASPSMLSVPGSNDTPHPGMLPAAVRVFYPHNCSRTRLEVLLELRNEASYLGLTDLVELCTAELAFVGTASSTPPTPDLERTSLHSTHTLCEPSDDGSVGGGKKGLGLTSGLFTKPIAEEPVTPLDIIDPREREKGRERELRAREREREREAERAQAALHSRRQNAGVREYDDRGDQYRFPASPPTSITPMSRNDSLYYSRNAKSQSPGRGRRAGAPVVVKPPTGNYF</sequence>
<reference evidence="2 3" key="1">
    <citation type="submission" date="2015-04" db="EMBL/GenBank/DDBJ databases">
        <title>Complete genome sequence of Schizopora paradoxa KUC8140, a cosmopolitan wood degrader in East Asia.</title>
        <authorList>
            <consortium name="DOE Joint Genome Institute"/>
            <person name="Min B."/>
            <person name="Park H."/>
            <person name="Jang Y."/>
            <person name="Kim J.-J."/>
            <person name="Kim K.H."/>
            <person name="Pangilinan J."/>
            <person name="Lipzen A."/>
            <person name="Riley R."/>
            <person name="Grigoriev I.V."/>
            <person name="Spatafora J.W."/>
            <person name="Choi I.-G."/>
        </authorList>
    </citation>
    <scope>NUCLEOTIDE SEQUENCE [LARGE SCALE GENOMIC DNA]</scope>
    <source>
        <strain evidence="2 3">KUC8140</strain>
    </source>
</reference>
<feature type="compositionally biased region" description="Low complexity" evidence="1">
    <location>
        <begin position="270"/>
        <end position="279"/>
    </location>
</feature>
<feature type="compositionally biased region" description="Polar residues" evidence="1">
    <location>
        <begin position="675"/>
        <end position="698"/>
    </location>
</feature>
<proteinExistence type="predicted"/>
<feature type="region of interest" description="Disordered" evidence="1">
    <location>
        <begin position="398"/>
        <end position="446"/>
    </location>
</feature>
<dbReference type="InterPro" id="IPR011333">
    <property type="entry name" value="SKP1/BTB/POZ_sf"/>
</dbReference>
<keyword evidence="3" id="KW-1185">Reference proteome</keyword>
<protein>
    <submittedName>
        <fullName evidence="2">Uncharacterized protein</fullName>
    </submittedName>
</protein>
<feature type="compositionally biased region" description="Pro residues" evidence="1">
    <location>
        <begin position="145"/>
        <end position="154"/>
    </location>
</feature>
<dbReference type="Gene3D" id="3.30.710.10">
    <property type="entry name" value="Potassium Channel Kv1.1, Chain A"/>
    <property type="match status" value="1"/>
</dbReference>
<dbReference type="AlphaFoldDB" id="A0A0H2S6D2"/>
<feature type="region of interest" description="Disordered" evidence="1">
    <location>
        <begin position="37"/>
        <end position="60"/>
    </location>
</feature>
<feature type="compositionally biased region" description="Low complexity" evidence="1">
    <location>
        <begin position="237"/>
        <end position="247"/>
    </location>
</feature>
<dbReference type="STRING" id="27342.A0A0H2S6D2"/>
<gene>
    <name evidence="2" type="ORF">SCHPADRAFT_934938</name>
</gene>
<evidence type="ECO:0000313" key="2">
    <source>
        <dbReference type="EMBL" id="KLO19802.1"/>
    </source>
</evidence>
<dbReference type="Proteomes" id="UP000053477">
    <property type="component" value="Unassembled WGS sequence"/>
</dbReference>
<feature type="compositionally biased region" description="Low complexity" evidence="1">
    <location>
        <begin position="44"/>
        <end position="55"/>
    </location>
</feature>
<evidence type="ECO:0000313" key="3">
    <source>
        <dbReference type="Proteomes" id="UP000053477"/>
    </source>
</evidence>
<dbReference type="OrthoDB" id="3363734at2759"/>
<dbReference type="InParanoid" id="A0A0H2S6D2"/>